<dbReference type="Pfam" id="PF13163">
    <property type="entry name" value="DUF3999"/>
    <property type="match status" value="1"/>
</dbReference>
<comment type="caution">
    <text evidence="2">The sequence shown here is derived from an EMBL/GenBank/DDBJ whole genome shotgun (WGS) entry which is preliminary data.</text>
</comment>
<gene>
    <name evidence="2" type="ORF">EPD60_03115</name>
</gene>
<reference evidence="2 3" key="1">
    <citation type="submission" date="2019-03" db="EMBL/GenBank/DDBJ databases">
        <authorList>
            <person name="Kim M.K.M."/>
        </authorList>
    </citation>
    <scope>NUCLEOTIDE SEQUENCE [LARGE SCALE GENOMIC DNA]</scope>
    <source>
        <strain evidence="2 3">17J68-12</strain>
    </source>
</reference>
<evidence type="ECO:0000313" key="2">
    <source>
        <dbReference type="EMBL" id="TCJ18764.1"/>
    </source>
</evidence>
<dbReference type="Proteomes" id="UP000295334">
    <property type="component" value="Unassembled WGS sequence"/>
</dbReference>
<dbReference type="OrthoDB" id="994644at2"/>
<dbReference type="EMBL" id="SJZI01000003">
    <property type="protein sequence ID" value="TCJ18764.1"/>
    <property type="molecule type" value="Genomic_DNA"/>
</dbReference>
<evidence type="ECO:0000256" key="1">
    <source>
        <dbReference type="SAM" id="Phobius"/>
    </source>
</evidence>
<sequence length="427" mass="47756">MCRKAARSRPLSCWAPCCSPFRLCTRNSKRSSSMTGLRKCLLLLALLPLWALAQPRVRAVLDPVGADGFYRIFVSPELSSWARADRSDLQLRDSAGTPVPYLPDTLTSFSSFSFINYPLLLVRNDSARTAIELSVPENGTESFFMQFAATAAQRPAALSGSNDRQRWYSIEDYIGLKPEVRDQRGVAVQDFRFPFSRYRYLRLEITNGKTAPLLPVVAGRISGGTAPAAWDVRQRYNFSQADSPGRSLVRIYNPKGMLVERLTIAVRKPLYFARNVTVSALRANRWEPIATQVLATGQTELLLPPVKDELLELSVENGANPPLQVDSIDGAQRRYYVVAHLEKGQSYYLYAGDPEARPVNYDLAAFRDRIPVSPPELGYRIERLAQPGAGAGKKSSRIWIWIALTAGIGLLAWLAMSLLRDLKRRED</sequence>
<dbReference type="InterPro" id="IPR025060">
    <property type="entry name" value="DUF3999"/>
</dbReference>
<keyword evidence="1" id="KW-0472">Membrane</keyword>
<evidence type="ECO:0000313" key="3">
    <source>
        <dbReference type="Proteomes" id="UP000295334"/>
    </source>
</evidence>
<dbReference type="AlphaFoldDB" id="A0A4R1BMU0"/>
<protein>
    <submittedName>
        <fullName evidence="2">DUF3999 family protein</fullName>
    </submittedName>
</protein>
<accession>A0A4R1BMU0</accession>
<proteinExistence type="predicted"/>
<name>A0A4R1BMU0_9BACT</name>
<keyword evidence="1" id="KW-0812">Transmembrane</keyword>
<keyword evidence="3" id="KW-1185">Reference proteome</keyword>
<organism evidence="2 3">
    <name type="scientific">Flaviaesturariibacter flavus</name>
    <dbReference type="NCBI Taxonomy" id="2502780"/>
    <lineage>
        <taxon>Bacteria</taxon>
        <taxon>Pseudomonadati</taxon>
        <taxon>Bacteroidota</taxon>
        <taxon>Chitinophagia</taxon>
        <taxon>Chitinophagales</taxon>
        <taxon>Chitinophagaceae</taxon>
        <taxon>Flaviaestuariibacter</taxon>
    </lineage>
</organism>
<keyword evidence="1" id="KW-1133">Transmembrane helix</keyword>
<feature type="transmembrane region" description="Helical" evidence="1">
    <location>
        <begin position="398"/>
        <end position="419"/>
    </location>
</feature>